<dbReference type="Proteomes" id="UP000507222">
    <property type="component" value="Unassembled WGS sequence"/>
</dbReference>
<dbReference type="Gene3D" id="3.90.1150.10">
    <property type="entry name" value="Aspartate Aminotransferase, domain 1"/>
    <property type="match status" value="1"/>
</dbReference>
<dbReference type="GO" id="GO:0005737">
    <property type="term" value="C:cytoplasm"/>
    <property type="evidence" value="ECO:0007669"/>
    <property type="project" value="TreeGrafter"/>
</dbReference>
<proteinExistence type="predicted"/>
<dbReference type="InterPro" id="IPR015422">
    <property type="entry name" value="PyrdxlP-dep_Trfase_small"/>
</dbReference>
<evidence type="ECO:0000313" key="2">
    <source>
        <dbReference type="EMBL" id="CAB4276521.1"/>
    </source>
</evidence>
<dbReference type="GO" id="GO:0016831">
    <property type="term" value="F:carboxy-lyase activity"/>
    <property type="evidence" value="ECO:0007669"/>
    <property type="project" value="TreeGrafter"/>
</dbReference>
<keyword evidence="1" id="KW-0210">Decarboxylase</keyword>
<name>A0A6J5UKB0_PRUAR</name>
<organism evidence="2 3">
    <name type="scientific">Prunus armeniaca</name>
    <name type="common">Apricot</name>
    <name type="synonym">Armeniaca vulgaris</name>
    <dbReference type="NCBI Taxonomy" id="36596"/>
    <lineage>
        <taxon>Eukaryota</taxon>
        <taxon>Viridiplantae</taxon>
        <taxon>Streptophyta</taxon>
        <taxon>Embryophyta</taxon>
        <taxon>Tracheophyta</taxon>
        <taxon>Spermatophyta</taxon>
        <taxon>Magnoliopsida</taxon>
        <taxon>eudicotyledons</taxon>
        <taxon>Gunneridae</taxon>
        <taxon>Pentapetalae</taxon>
        <taxon>rosids</taxon>
        <taxon>fabids</taxon>
        <taxon>Rosales</taxon>
        <taxon>Rosaceae</taxon>
        <taxon>Amygdaloideae</taxon>
        <taxon>Amygdaleae</taxon>
        <taxon>Prunus</taxon>
    </lineage>
</organism>
<keyword evidence="1" id="KW-0456">Lyase</keyword>
<protein>
    <submittedName>
        <fullName evidence="2">Uncharacterized protein</fullName>
    </submittedName>
</protein>
<dbReference type="PANTHER" id="PTHR11999">
    <property type="entry name" value="GROUP II PYRIDOXAL-5-PHOSPHATE DECARBOXYLASE"/>
    <property type="match status" value="1"/>
</dbReference>
<evidence type="ECO:0000313" key="3">
    <source>
        <dbReference type="Proteomes" id="UP000507222"/>
    </source>
</evidence>
<reference evidence="2 3" key="1">
    <citation type="submission" date="2020-05" db="EMBL/GenBank/DDBJ databases">
        <authorList>
            <person name="Campoy J."/>
            <person name="Schneeberger K."/>
            <person name="Spophaly S."/>
        </authorList>
    </citation>
    <scope>NUCLEOTIDE SEQUENCE [LARGE SCALE GENOMIC DNA]</scope>
    <source>
        <strain evidence="2">PruArmRojPasFocal</strain>
    </source>
</reference>
<sequence length="114" mass="12732">MVKFFEGLVEMDKRFEVVVPRKFSSVCFRVSPSAISKANYPTANYEKCVNEVNCKLLEAINGLGRVFMTHAMVGGIYVLRCAIGTTLTEEKHVGMAWKVVQEHADAILHPPCIN</sequence>
<dbReference type="PANTHER" id="PTHR11999:SF96">
    <property type="entry name" value="TYROSINE DECARBOXYLASE"/>
    <property type="match status" value="1"/>
</dbReference>
<dbReference type="SUPFAM" id="SSF53383">
    <property type="entry name" value="PLP-dependent transferases"/>
    <property type="match status" value="1"/>
</dbReference>
<dbReference type="InterPro" id="IPR010977">
    <property type="entry name" value="Aromatic_deC"/>
</dbReference>
<dbReference type="InterPro" id="IPR015424">
    <property type="entry name" value="PyrdxlP-dep_Trfase"/>
</dbReference>
<dbReference type="EMBL" id="CAEKDK010000004">
    <property type="protein sequence ID" value="CAB4276521.1"/>
    <property type="molecule type" value="Genomic_DNA"/>
</dbReference>
<accession>A0A6J5UKB0</accession>
<dbReference type="AlphaFoldDB" id="A0A6J5UKB0"/>
<gene>
    <name evidence="2" type="ORF">CURHAP_LOCUS25633</name>
</gene>
<evidence type="ECO:0000256" key="1">
    <source>
        <dbReference type="ARBA" id="ARBA00022793"/>
    </source>
</evidence>